<proteinExistence type="predicted"/>
<feature type="compositionally biased region" description="Polar residues" evidence="1">
    <location>
        <begin position="552"/>
        <end position="571"/>
    </location>
</feature>
<dbReference type="RefSeq" id="XP_041288061.1">
    <property type="nucleotide sequence ID" value="XM_041434147.1"/>
</dbReference>
<organism evidence="2 3">
    <name type="scientific">Suillus discolor</name>
    <dbReference type="NCBI Taxonomy" id="1912936"/>
    <lineage>
        <taxon>Eukaryota</taxon>
        <taxon>Fungi</taxon>
        <taxon>Dikarya</taxon>
        <taxon>Basidiomycota</taxon>
        <taxon>Agaricomycotina</taxon>
        <taxon>Agaricomycetes</taxon>
        <taxon>Agaricomycetidae</taxon>
        <taxon>Boletales</taxon>
        <taxon>Suillineae</taxon>
        <taxon>Suillaceae</taxon>
        <taxon>Suillus</taxon>
    </lineage>
</organism>
<dbReference type="Proteomes" id="UP000823399">
    <property type="component" value="Unassembled WGS sequence"/>
</dbReference>
<dbReference type="EMBL" id="JABBWM010000071">
    <property type="protein sequence ID" value="KAG2096054.1"/>
    <property type="molecule type" value="Genomic_DNA"/>
</dbReference>
<feature type="region of interest" description="Disordered" evidence="1">
    <location>
        <begin position="138"/>
        <end position="157"/>
    </location>
</feature>
<evidence type="ECO:0000313" key="3">
    <source>
        <dbReference type="Proteomes" id="UP000823399"/>
    </source>
</evidence>
<feature type="compositionally biased region" description="Basic residues" evidence="1">
    <location>
        <begin position="601"/>
        <end position="617"/>
    </location>
</feature>
<reference evidence="2" key="1">
    <citation type="journal article" date="2020" name="New Phytol.">
        <title>Comparative genomics reveals dynamic genome evolution in host specialist ectomycorrhizal fungi.</title>
        <authorList>
            <person name="Lofgren L.A."/>
            <person name="Nguyen N.H."/>
            <person name="Vilgalys R."/>
            <person name="Ruytinx J."/>
            <person name="Liao H.L."/>
            <person name="Branco S."/>
            <person name="Kuo A."/>
            <person name="LaButti K."/>
            <person name="Lipzen A."/>
            <person name="Andreopoulos W."/>
            <person name="Pangilinan J."/>
            <person name="Riley R."/>
            <person name="Hundley H."/>
            <person name="Na H."/>
            <person name="Barry K."/>
            <person name="Grigoriev I.V."/>
            <person name="Stajich J.E."/>
            <person name="Kennedy P.G."/>
        </authorList>
    </citation>
    <scope>NUCLEOTIDE SEQUENCE</scope>
    <source>
        <strain evidence="2">FC423</strain>
    </source>
</reference>
<sequence>MSTGTPRAIGALPKYIPSKAGGLMQHLITPNISESHHSLVAHVSTFQTNKDYDESDTSTTGDESTDSAEEARARLVLDASRAQRDVRLAEKKLADSIIKENEALGRLYRFQAEEAQKQLMDANFSIGYICHSIRKSGVTLSDSNSKPRKRRRTSDDGRVHDLDELLVPANRLGQSGDWLPLTPSANPKLSFVFGQQTLEELHEDIFKPVVELPDLDQLILLGDNLKAAFIKTLAFNCDHADEDHCITILEELQWFQLNTITIRHITPAEYAAVLSFTSESPSIKFKARSNYFPDTQEVEIMSPSPIHETIITWLQKCFITYSSQISHDDQYIDTQFFMNNRLPDEESLQQVPDIMGVVHCVDQFGNDKSFVQWLVEVGFSQSNASIMHKFGNMVKNNSDIKMLIKISINEDGTFQGPEEHTEVAKSLRKSGSRMTREKFKSLIPPKTSDTMYGPVVVGGHNWLKLKAASFNSIGGILSTMPEGTLIPVVDMVNVDRVLNMSAANLKAEIISIMEGFGLEKSMIDKARDSKPKLLFNWSCRRYANYNNKRKGATSTTAHTTELSGESSQAITPLTPLASGSTERDSKKPKVSQEKVTNLKNTTKKKKKAGGKMKSRAL</sequence>
<keyword evidence="3" id="KW-1185">Reference proteome</keyword>
<name>A0A9P7EYE9_9AGAM</name>
<protein>
    <submittedName>
        <fullName evidence="2">Uncharacterized protein</fullName>
    </submittedName>
</protein>
<feature type="compositionally biased region" description="Basic and acidic residues" evidence="1">
    <location>
        <begin position="581"/>
        <end position="592"/>
    </location>
</feature>
<feature type="region of interest" description="Disordered" evidence="1">
    <location>
        <begin position="50"/>
        <end position="70"/>
    </location>
</feature>
<dbReference type="GeneID" id="64696406"/>
<dbReference type="OrthoDB" id="2655641at2759"/>
<dbReference type="AlphaFoldDB" id="A0A9P7EYE9"/>
<evidence type="ECO:0000256" key="1">
    <source>
        <dbReference type="SAM" id="MobiDB-lite"/>
    </source>
</evidence>
<gene>
    <name evidence="2" type="ORF">F5147DRAFT_656669</name>
</gene>
<accession>A0A9P7EYE9</accession>
<feature type="region of interest" description="Disordered" evidence="1">
    <location>
        <begin position="549"/>
        <end position="617"/>
    </location>
</feature>
<evidence type="ECO:0000313" key="2">
    <source>
        <dbReference type="EMBL" id="KAG2096054.1"/>
    </source>
</evidence>
<comment type="caution">
    <text evidence="2">The sequence shown here is derived from an EMBL/GenBank/DDBJ whole genome shotgun (WGS) entry which is preliminary data.</text>
</comment>